<gene>
    <name evidence="9" type="ordered locus">Nmul_A1282</name>
    <name evidence="10" type="ORF">SAMN05216403_11739</name>
</gene>
<evidence type="ECO:0000256" key="7">
    <source>
        <dbReference type="ARBA" id="ARBA00023237"/>
    </source>
</evidence>
<dbReference type="HOGENOM" id="CLU_012817_0_2_4"/>
<feature type="chain" id="PRO_5014308912" evidence="8">
    <location>
        <begin position="27"/>
        <end position="465"/>
    </location>
</feature>
<reference evidence="9 11" key="3">
    <citation type="journal article" date="2008" name="Appl. Environ. Microbiol.">
        <title>Complete genome sequence of Nitrosospira multiformis, an ammonia-oxidizing bacterium from the soil environment.</title>
        <authorList>
            <person name="Norton J.M."/>
            <person name="Klotz M.G."/>
            <person name="Stein L.Y."/>
            <person name="Arp D.J."/>
            <person name="Bottomley P.J."/>
            <person name="Chain P.S."/>
            <person name="Hauser L.J."/>
            <person name="Land M.L."/>
            <person name="Larimer F.W."/>
            <person name="Shin M.W."/>
            <person name="Starkenburg S.R."/>
        </authorList>
    </citation>
    <scope>NUCLEOTIDE SEQUENCE [LARGE SCALE GENOMIC DNA]</scope>
    <source>
        <strain evidence="9">ATCC 25196</strain>
        <strain evidence="11">ATCC 25196 / NCIMB 11849 / C 71</strain>
    </source>
</reference>
<keyword evidence="4" id="KW-1134">Transmembrane beta strand</keyword>
<dbReference type="PANTHER" id="PTHR30026:SF20">
    <property type="entry name" value="OUTER MEMBRANE PROTEIN TOLC"/>
    <property type="match status" value="1"/>
</dbReference>
<reference evidence="10 12" key="4">
    <citation type="submission" date="2016-10" db="EMBL/GenBank/DDBJ databases">
        <authorList>
            <person name="de Groot N.N."/>
        </authorList>
    </citation>
    <scope>NUCLEOTIDE SEQUENCE [LARGE SCALE GENOMIC DNA]</scope>
    <source>
        <strain evidence="10 12">Nl13</strain>
    </source>
</reference>
<dbReference type="Proteomes" id="UP000236751">
    <property type="component" value="Unassembled WGS sequence"/>
</dbReference>
<name>Q2Y9I6_NITMU</name>
<dbReference type="GO" id="GO:0009279">
    <property type="term" value="C:cell outer membrane"/>
    <property type="evidence" value="ECO:0007669"/>
    <property type="project" value="UniProtKB-SubCell"/>
</dbReference>
<proteinExistence type="inferred from homology"/>
<accession>Q2Y9I6</accession>
<dbReference type="EMBL" id="FNVK01000017">
    <property type="protein sequence ID" value="SEF95247.1"/>
    <property type="molecule type" value="Genomic_DNA"/>
</dbReference>
<dbReference type="STRING" id="323848.Nmul_A1282"/>
<evidence type="ECO:0000256" key="4">
    <source>
        <dbReference type="ARBA" id="ARBA00022452"/>
    </source>
</evidence>
<reference evidence="9" key="2">
    <citation type="submission" date="2005-08" db="EMBL/GenBank/DDBJ databases">
        <title>Complete sequence of Chromosome 1 of Nitrosospira multiformis ATCC 25196.</title>
        <authorList>
            <consortium name="US DOE Joint Genome Institute"/>
            <person name="Copeland A."/>
            <person name="Lucas S."/>
            <person name="Lapidus A."/>
            <person name="Barry K."/>
            <person name="Detter J.C."/>
            <person name="Glavina T."/>
            <person name="Hammon N."/>
            <person name="Israni S."/>
            <person name="Pitluck S."/>
            <person name="Chain P."/>
            <person name="Malfatti S."/>
            <person name="Shin M."/>
            <person name="Vergez L."/>
            <person name="Schmutz J."/>
            <person name="Larimer F."/>
            <person name="Land M."/>
            <person name="Hauser L."/>
            <person name="Kyrpides N."/>
            <person name="Lykidis A."/>
            <person name="Richardson P."/>
        </authorList>
    </citation>
    <scope>NUCLEOTIDE SEQUENCE</scope>
    <source>
        <strain evidence="9">ATCC 25196</strain>
    </source>
</reference>
<dbReference type="AlphaFoldDB" id="Q2Y9I6"/>
<dbReference type="InterPro" id="IPR003423">
    <property type="entry name" value="OMP_efflux"/>
</dbReference>
<dbReference type="RefSeq" id="WP_011380626.1">
    <property type="nucleotide sequence ID" value="NC_007614.1"/>
</dbReference>
<feature type="signal peptide" evidence="8">
    <location>
        <begin position="1"/>
        <end position="26"/>
    </location>
</feature>
<evidence type="ECO:0000256" key="1">
    <source>
        <dbReference type="ARBA" id="ARBA00004442"/>
    </source>
</evidence>
<dbReference type="GO" id="GO:1990281">
    <property type="term" value="C:efflux pump complex"/>
    <property type="evidence" value="ECO:0007669"/>
    <property type="project" value="TreeGrafter"/>
</dbReference>
<dbReference type="GO" id="GO:0006508">
    <property type="term" value="P:proteolysis"/>
    <property type="evidence" value="ECO:0007669"/>
    <property type="project" value="UniProtKB-KW"/>
</dbReference>
<comment type="similarity">
    <text evidence="2">Belongs to the outer membrane factor (OMF) (TC 1.B.17) family.</text>
</comment>
<dbReference type="SUPFAM" id="SSF56954">
    <property type="entry name" value="Outer membrane efflux proteins (OEP)"/>
    <property type="match status" value="1"/>
</dbReference>
<keyword evidence="11" id="KW-1185">Reference proteome</keyword>
<evidence type="ECO:0000313" key="9">
    <source>
        <dbReference type="EMBL" id="ABB74585.1"/>
    </source>
</evidence>
<dbReference type="InterPro" id="IPR051906">
    <property type="entry name" value="TolC-like"/>
</dbReference>
<keyword evidence="10" id="KW-0645">Protease</keyword>
<keyword evidence="7" id="KW-0998">Cell outer membrane</keyword>
<evidence type="ECO:0000256" key="3">
    <source>
        <dbReference type="ARBA" id="ARBA00022448"/>
    </source>
</evidence>
<keyword evidence="3" id="KW-0813">Transport</keyword>
<dbReference type="Gene3D" id="1.20.1600.10">
    <property type="entry name" value="Outer membrane efflux proteins (OEP)"/>
    <property type="match status" value="1"/>
</dbReference>
<evidence type="ECO:0000256" key="2">
    <source>
        <dbReference type="ARBA" id="ARBA00007613"/>
    </source>
</evidence>
<evidence type="ECO:0000313" key="12">
    <source>
        <dbReference type="Proteomes" id="UP000236751"/>
    </source>
</evidence>
<evidence type="ECO:0000256" key="5">
    <source>
        <dbReference type="ARBA" id="ARBA00022692"/>
    </source>
</evidence>
<keyword evidence="10" id="KW-0378">Hydrolase</keyword>
<dbReference type="eggNOG" id="COG1538">
    <property type="taxonomic scope" value="Bacteria"/>
</dbReference>
<dbReference type="OrthoDB" id="9813458at2"/>
<dbReference type="PANTHER" id="PTHR30026">
    <property type="entry name" value="OUTER MEMBRANE PROTEIN TOLC"/>
    <property type="match status" value="1"/>
</dbReference>
<dbReference type="KEGG" id="nmu:Nmul_A1282"/>
<dbReference type="Proteomes" id="UP000002718">
    <property type="component" value="Chromosome"/>
</dbReference>
<dbReference type="GO" id="GO:0015562">
    <property type="term" value="F:efflux transmembrane transporter activity"/>
    <property type="evidence" value="ECO:0007669"/>
    <property type="project" value="InterPro"/>
</dbReference>
<comment type="subcellular location">
    <subcellularLocation>
        <location evidence="1">Cell outer membrane</location>
    </subcellularLocation>
</comment>
<sequence length="465" mass="50390">MTPAARVLIAAAIGLGSMLHAGHASALGLMEAYEAAVANDPAYRAAIHENRAGQEFTAIGLSGLLPSLSANFSINQNQQDFTRQSITLHRSYESQTAAIQLRQPIINLAAFAGYKQGIAKTSQSNADFSGQMQELILRLVSAYVEAKYAEDGLALAVAQSTAYAEQRQANERMLEKGEGTKTEALETQASYDLAQAQVLEAEDNVAMKRDVLAAIVGEEISALDPLSDDFRVKPMQPGRFDDWKDLALENNPDIAGQRHAVDVAREEINKQRAGHFPRLDAVAAITRNKSDSPILVGIDALTQSIGVQVNLPLYAGGNVSAMTSQAASNYEKARADLDTTISETLVELRKQFNLALTSTSRIAAFAKSVDSANLLIEATTKSIRGGVRTNLDLLNAQQRLFEAKRDLAEARYGYLLAYLRLRRAAGIVGFEDLHDIAGYFIRVGNSPAPINTARAKKQESLQQLE</sequence>
<dbReference type="EMBL" id="CP000103">
    <property type="protein sequence ID" value="ABB74585.1"/>
    <property type="molecule type" value="Genomic_DNA"/>
</dbReference>
<protein>
    <submittedName>
        <fullName evidence="10">Outer membrane protein, protease secretion system</fullName>
    </submittedName>
    <submittedName>
        <fullName evidence="9">Type I secretion outer membrane protein, TolC</fullName>
    </submittedName>
</protein>
<keyword evidence="8" id="KW-0732">Signal</keyword>
<evidence type="ECO:0000256" key="8">
    <source>
        <dbReference type="SAM" id="SignalP"/>
    </source>
</evidence>
<dbReference type="Pfam" id="PF02321">
    <property type="entry name" value="OEP"/>
    <property type="match status" value="2"/>
</dbReference>
<keyword evidence="6" id="KW-0472">Membrane</keyword>
<dbReference type="GO" id="GO:0015288">
    <property type="term" value="F:porin activity"/>
    <property type="evidence" value="ECO:0007669"/>
    <property type="project" value="TreeGrafter"/>
</dbReference>
<reference evidence="11" key="1">
    <citation type="submission" date="2005-08" db="EMBL/GenBank/DDBJ databases">
        <title>Complete sequence of chromosome 1 of Nitrosospira multiformis ATCC 25196.</title>
        <authorList>
            <person name="Copeland A."/>
            <person name="Lucas S."/>
            <person name="Lapidus A."/>
            <person name="Barry K."/>
            <person name="Detter J.C."/>
            <person name="Glavina T."/>
            <person name="Hammon N."/>
            <person name="Israni S."/>
            <person name="Pitluck S."/>
            <person name="Chain P."/>
            <person name="Malfatti S."/>
            <person name="Shin M."/>
            <person name="Vergez L."/>
            <person name="Schmutz J."/>
            <person name="Larimer F."/>
            <person name="Land M."/>
            <person name="Hauser L."/>
            <person name="Kyrpides N."/>
            <person name="Lykidis A."/>
            <person name="Richardson P."/>
        </authorList>
    </citation>
    <scope>NUCLEOTIDE SEQUENCE [LARGE SCALE GENOMIC DNA]</scope>
    <source>
        <strain evidence="11">ATCC 25196 / NCIMB 11849 / C 71</strain>
    </source>
</reference>
<evidence type="ECO:0000313" key="10">
    <source>
        <dbReference type="EMBL" id="SEF95247.1"/>
    </source>
</evidence>
<dbReference type="InterPro" id="IPR010130">
    <property type="entry name" value="T1SS_OMP_TolC"/>
</dbReference>
<keyword evidence="5" id="KW-0812">Transmembrane</keyword>
<dbReference type="GO" id="GO:0008233">
    <property type="term" value="F:peptidase activity"/>
    <property type="evidence" value="ECO:0007669"/>
    <property type="project" value="UniProtKB-KW"/>
</dbReference>
<organism evidence="9 11">
    <name type="scientific">Nitrosospira multiformis (strain ATCC 25196 / NCIMB 11849 / C 71)</name>
    <dbReference type="NCBI Taxonomy" id="323848"/>
    <lineage>
        <taxon>Bacteria</taxon>
        <taxon>Pseudomonadati</taxon>
        <taxon>Pseudomonadota</taxon>
        <taxon>Betaproteobacteria</taxon>
        <taxon>Nitrosomonadales</taxon>
        <taxon>Nitrosomonadaceae</taxon>
        <taxon>Nitrosospira</taxon>
    </lineage>
</organism>
<evidence type="ECO:0000313" key="11">
    <source>
        <dbReference type="Proteomes" id="UP000002718"/>
    </source>
</evidence>
<evidence type="ECO:0000256" key="6">
    <source>
        <dbReference type="ARBA" id="ARBA00023136"/>
    </source>
</evidence>
<dbReference type="NCBIfam" id="TIGR01844">
    <property type="entry name" value="type_I_sec_TolC"/>
    <property type="match status" value="1"/>
</dbReference>